<keyword evidence="8" id="KW-1185">Reference proteome</keyword>
<evidence type="ECO:0000313" key="8">
    <source>
        <dbReference type="Proteomes" id="UP000077521"/>
    </source>
</evidence>
<protein>
    <recommendedName>
        <fullName evidence="6">Glycoside hydrolase family 5 domain-containing protein</fullName>
    </recommendedName>
</protein>
<sequence length="571" mass="63464">MFGFSRTPASSSRDSSSSSSSSSQSQRTSRKSSRKSKRSSRTTSTIFTTLLLASSAAASSLYFNNAAEELQARQRHLEANQARALYGQTHQEAPQQARRGLPMGASVEDTVKNRRALGGDFATSGFDYVNDKVRGVNLGNWLVLEPWMDNNASQVLNANAINAPGAHVVIDEYTMGLYLDPEFLTQFFTDHFESWITEDDFRQIAAAGLNHVRIPIGHWAFPDCIEANVAYQPLNRFEKLKQGVMWAQKYNLKVWIDLHGTPGSQNGYPGSGRAGAAHWPNNSTFMDMTQKAFNYLVEEFTKSTYKGTVTAIQPVNEPIGAYQKNVQTLLNSYYPWSWDALAYPNGVNNAASSVMLVTHDAWQGLSYWQSFYNQTQSERVMMDAHPYFVYGPQETNSSDSFRLDEVCQYGLKMVQSQKYYPTVAGEWSIGAPNGDNIPALRDLPNSDQVIFPYTNKYPFTQRYMQFLAINFRAQQQVFEAGSGWMFWNWKHLAFADQSYQTGIKYGWLPANARDLDNQPFGSLCVGNRFAMSKNGVGNGATGYASGAAVPSVKVAGAFFAVVVGAAAVFLS</sequence>
<comment type="caution">
    <text evidence="7">The sequence shown here is derived from an EMBL/GenBank/DDBJ whole genome shotgun (WGS) entry which is preliminary data.</text>
</comment>
<gene>
    <name evidence="7" type="ORF">A4X13_0g1970</name>
</gene>
<comment type="similarity">
    <text evidence="1 4">Belongs to the glycosyl hydrolase 5 (cellulase A) family.</text>
</comment>
<dbReference type="GO" id="GO:0005576">
    <property type="term" value="C:extracellular region"/>
    <property type="evidence" value="ECO:0007669"/>
    <property type="project" value="TreeGrafter"/>
</dbReference>
<dbReference type="Pfam" id="PF00150">
    <property type="entry name" value="Cellulase"/>
    <property type="match status" value="1"/>
</dbReference>
<dbReference type="PANTHER" id="PTHR31297:SF42">
    <property type="entry name" value="GLYCOSIDE HYDROLASE FAMILY 5 DOMAIN-CONTAINING PROTEIN"/>
    <property type="match status" value="1"/>
</dbReference>
<dbReference type="InterPro" id="IPR050386">
    <property type="entry name" value="Glycosyl_hydrolase_5"/>
</dbReference>
<evidence type="ECO:0000313" key="7">
    <source>
        <dbReference type="EMBL" id="KAE8258017.1"/>
    </source>
</evidence>
<reference evidence="7" key="1">
    <citation type="submission" date="2016-04" db="EMBL/GenBank/DDBJ databases">
        <authorList>
            <person name="Nguyen H.D."/>
            <person name="Samba Siva P."/>
            <person name="Cullis J."/>
            <person name="Levesque C.A."/>
            <person name="Hambleton S."/>
        </authorList>
    </citation>
    <scope>NUCLEOTIDE SEQUENCE</scope>
    <source>
        <strain evidence="7">DAOMC 236416</strain>
    </source>
</reference>
<feature type="compositionally biased region" description="Low complexity" evidence="5">
    <location>
        <begin position="1"/>
        <end position="27"/>
    </location>
</feature>
<dbReference type="Gene3D" id="3.20.20.80">
    <property type="entry name" value="Glycosidases"/>
    <property type="match status" value="1"/>
</dbReference>
<dbReference type="EMBL" id="LWDF02000086">
    <property type="protein sequence ID" value="KAE8258017.1"/>
    <property type="molecule type" value="Genomic_DNA"/>
</dbReference>
<dbReference type="GO" id="GO:0008422">
    <property type="term" value="F:beta-glucosidase activity"/>
    <property type="evidence" value="ECO:0007669"/>
    <property type="project" value="TreeGrafter"/>
</dbReference>
<feature type="domain" description="Glycoside hydrolase family 5" evidence="6">
    <location>
        <begin position="196"/>
        <end position="434"/>
    </location>
</feature>
<evidence type="ECO:0000256" key="5">
    <source>
        <dbReference type="SAM" id="MobiDB-lite"/>
    </source>
</evidence>
<name>A0A177TMM8_9BASI</name>
<accession>A0A177TMM8</accession>
<evidence type="ECO:0000259" key="6">
    <source>
        <dbReference type="Pfam" id="PF00150"/>
    </source>
</evidence>
<evidence type="ECO:0000256" key="2">
    <source>
        <dbReference type="ARBA" id="ARBA00022801"/>
    </source>
</evidence>
<evidence type="ECO:0000256" key="3">
    <source>
        <dbReference type="ARBA" id="ARBA00023295"/>
    </source>
</evidence>
<feature type="compositionally biased region" description="Basic residues" evidence="5">
    <location>
        <begin position="28"/>
        <end position="40"/>
    </location>
</feature>
<organism evidence="7 8">
    <name type="scientific">Tilletia indica</name>
    <dbReference type="NCBI Taxonomy" id="43049"/>
    <lineage>
        <taxon>Eukaryota</taxon>
        <taxon>Fungi</taxon>
        <taxon>Dikarya</taxon>
        <taxon>Basidiomycota</taxon>
        <taxon>Ustilaginomycotina</taxon>
        <taxon>Exobasidiomycetes</taxon>
        <taxon>Tilletiales</taxon>
        <taxon>Tilletiaceae</taxon>
        <taxon>Tilletia</taxon>
    </lineage>
</organism>
<dbReference type="AlphaFoldDB" id="A0A177TMM8"/>
<dbReference type="GO" id="GO:0009251">
    <property type="term" value="P:glucan catabolic process"/>
    <property type="evidence" value="ECO:0007669"/>
    <property type="project" value="TreeGrafter"/>
</dbReference>
<keyword evidence="3 4" id="KW-0326">Glycosidase</keyword>
<proteinExistence type="inferred from homology"/>
<dbReference type="GO" id="GO:0009986">
    <property type="term" value="C:cell surface"/>
    <property type="evidence" value="ECO:0007669"/>
    <property type="project" value="TreeGrafter"/>
</dbReference>
<dbReference type="InterPro" id="IPR001547">
    <property type="entry name" value="Glyco_hydro_5"/>
</dbReference>
<dbReference type="PANTHER" id="PTHR31297">
    <property type="entry name" value="GLUCAN ENDO-1,6-BETA-GLUCOSIDASE B"/>
    <property type="match status" value="1"/>
</dbReference>
<evidence type="ECO:0000256" key="1">
    <source>
        <dbReference type="ARBA" id="ARBA00005641"/>
    </source>
</evidence>
<feature type="region of interest" description="Disordered" evidence="5">
    <location>
        <begin position="1"/>
        <end position="40"/>
    </location>
</feature>
<evidence type="ECO:0000256" key="4">
    <source>
        <dbReference type="RuleBase" id="RU361153"/>
    </source>
</evidence>
<dbReference type="SUPFAM" id="SSF51445">
    <property type="entry name" value="(Trans)glycosidases"/>
    <property type="match status" value="1"/>
</dbReference>
<reference evidence="7" key="2">
    <citation type="journal article" date="2019" name="IMA Fungus">
        <title>Genome sequencing and comparison of five Tilletia species to identify candidate genes for the detection of regulated species infecting wheat.</title>
        <authorList>
            <person name="Nguyen H.D.T."/>
            <person name="Sultana T."/>
            <person name="Kesanakurti P."/>
            <person name="Hambleton S."/>
        </authorList>
    </citation>
    <scope>NUCLEOTIDE SEQUENCE</scope>
    <source>
        <strain evidence="7">DAOMC 236416</strain>
    </source>
</reference>
<dbReference type="InterPro" id="IPR017853">
    <property type="entry name" value="GH"/>
</dbReference>
<dbReference type="Proteomes" id="UP000077521">
    <property type="component" value="Unassembled WGS sequence"/>
</dbReference>
<keyword evidence="2 4" id="KW-0378">Hydrolase</keyword>